<gene>
    <name evidence="1" type="ORF">QAD02_008575</name>
</gene>
<keyword evidence="2" id="KW-1185">Reference proteome</keyword>
<accession>A0ACC2N7H4</accession>
<reference evidence="1" key="1">
    <citation type="submission" date="2023-04" db="EMBL/GenBank/DDBJ databases">
        <title>A chromosome-level genome assembly of the parasitoid wasp Eretmocerus hayati.</title>
        <authorList>
            <person name="Zhong Y."/>
            <person name="Liu S."/>
            <person name="Liu Y."/>
        </authorList>
    </citation>
    <scope>NUCLEOTIDE SEQUENCE</scope>
    <source>
        <strain evidence="1">ZJU_SS_LIU_2023</strain>
    </source>
</reference>
<comment type="caution">
    <text evidence="1">The sequence shown here is derived from an EMBL/GenBank/DDBJ whole genome shotgun (WGS) entry which is preliminary data.</text>
</comment>
<dbReference type="EMBL" id="CM056744">
    <property type="protein sequence ID" value="KAJ8666913.1"/>
    <property type="molecule type" value="Genomic_DNA"/>
</dbReference>
<proteinExistence type="predicted"/>
<name>A0ACC2N7H4_9HYME</name>
<evidence type="ECO:0000313" key="1">
    <source>
        <dbReference type="EMBL" id="KAJ8666913.1"/>
    </source>
</evidence>
<protein>
    <submittedName>
        <fullName evidence="1">Uncharacterized protein</fullName>
    </submittedName>
</protein>
<organism evidence="1 2">
    <name type="scientific">Eretmocerus hayati</name>
    <dbReference type="NCBI Taxonomy" id="131215"/>
    <lineage>
        <taxon>Eukaryota</taxon>
        <taxon>Metazoa</taxon>
        <taxon>Ecdysozoa</taxon>
        <taxon>Arthropoda</taxon>
        <taxon>Hexapoda</taxon>
        <taxon>Insecta</taxon>
        <taxon>Pterygota</taxon>
        <taxon>Neoptera</taxon>
        <taxon>Endopterygota</taxon>
        <taxon>Hymenoptera</taxon>
        <taxon>Apocrita</taxon>
        <taxon>Proctotrupomorpha</taxon>
        <taxon>Chalcidoidea</taxon>
        <taxon>Aphelinidae</taxon>
        <taxon>Aphelininae</taxon>
        <taxon>Eretmocerus</taxon>
    </lineage>
</organism>
<sequence length="491" mass="55942">MNLFLVDSEEVVDPAEEIEEIENDVVMHQSVASHAPMQDVSNVPGAQAKPAKEVPLKLTGLIKYMEKSADGKIILNYYNTHGLLNPNHRRKLIKLVIKREKDRAFKDIKPNEFLKKWPVTPNRLEILAQEIEYEFDGENALAHFRRSRKHAGVYSKPSGALYNHLGYTKGVLRKLGHLKGEKDSEVVAELQEYAPSEEVLRKDKYLQTHVEPAKKVKRYWKATKILRKTLLMVDKIEIQKYLQRYPPLKTQLAIKLFPIDFYELHPTKANSMIENWGSVKSCIQEELLVQQLKNADDSVLQKLISTNKLNEEELNCTLLSLLPALIPARRPGRKRKSDGKETTQKKATLAERRNSFIHVVPVDTDFESTIDDLKEQLVSCGISFQPTVICVGEVINPKSFRVILDDVVYSFETCLSAIDFTFKVFFALDCKYPPLSETIWLFIQQAIYGIEVPGDELTSSIDILLGRVKSIVAVPQDLSNVENNDGENVEL</sequence>
<evidence type="ECO:0000313" key="2">
    <source>
        <dbReference type="Proteomes" id="UP001239111"/>
    </source>
</evidence>
<dbReference type="Proteomes" id="UP001239111">
    <property type="component" value="Chromosome 4"/>
</dbReference>